<dbReference type="InterPro" id="IPR050250">
    <property type="entry name" value="Macrolide_Exporter_MacB"/>
</dbReference>
<gene>
    <name evidence="9" type="ORF">AB0C36_24770</name>
</gene>
<keyword evidence="4 7" id="KW-1133">Transmembrane helix</keyword>
<comment type="subcellular location">
    <subcellularLocation>
        <location evidence="1">Cell membrane</location>
        <topology evidence="1">Multi-pass membrane protein</topology>
    </subcellularLocation>
</comment>
<evidence type="ECO:0000259" key="8">
    <source>
        <dbReference type="Pfam" id="PF02687"/>
    </source>
</evidence>
<keyword evidence="5 7" id="KW-0472">Membrane</keyword>
<organism evidence="9 10">
    <name type="scientific">Streptodolium elevatio</name>
    <dbReference type="NCBI Taxonomy" id="3157996"/>
    <lineage>
        <taxon>Bacteria</taxon>
        <taxon>Bacillati</taxon>
        <taxon>Actinomycetota</taxon>
        <taxon>Actinomycetes</taxon>
        <taxon>Kitasatosporales</taxon>
        <taxon>Streptomycetaceae</taxon>
        <taxon>Streptodolium</taxon>
    </lineage>
</organism>
<feature type="domain" description="ABC3 transporter permease C-terminal" evidence="8">
    <location>
        <begin position="277"/>
        <end position="396"/>
    </location>
</feature>
<accession>A0ABV3DLT1</accession>
<feature type="transmembrane region" description="Helical" evidence="7">
    <location>
        <begin position="720"/>
        <end position="743"/>
    </location>
</feature>
<comment type="caution">
    <text evidence="9">The sequence shown here is derived from an EMBL/GenBank/DDBJ whole genome shotgun (WGS) entry which is preliminary data.</text>
</comment>
<keyword evidence="2" id="KW-1003">Cell membrane</keyword>
<dbReference type="PANTHER" id="PTHR30572">
    <property type="entry name" value="MEMBRANE COMPONENT OF TRANSPORTER-RELATED"/>
    <property type="match status" value="1"/>
</dbReference>
<feature type="transmembrane region" description="Helical" evidence="7">
    <location>
        <begin position="498"/>
        <end position="519"/>
    </location>
</feature>
<proteinExistence type="inferred from homology"/>
<evidence type="ECO:0000256" key="7">
    <source>
        <dbReference type="SAM" id="Phobius"/>
    </source>
</evidence>
<evidence type="ECO:0000256" key="5">
    <source>
        <dbReference type="ARBA" id="ARBA00023136"/>
    </source>
</evidence>
<evidence type="ECO:0000256" key="6">
    <source>
        <dbReference type="ARBA" id="ARBA00038076"/>
    </source>
</evidence>
<comment type="similarity">
    <text evidence="6">Belongs to the ABC-4 integral membrane protein family.</text>
</comment>
<evidence type="ECO:0000256" key="1">
    <source>
        <dbReference type="ARBA" id="ARBA00004651"/>
    </source>
</evidence>
<feature type="transmembrane region" description="Helical" evidence="7">
    <location>
        <begin position="274"/>
        <end position="298"/>
    </location>
</feature>
<evidence type="ECO:0000313" key="10">
    <source>
        <dbReference type="Proteomes" id="UP001551482"/>
    </source>
</evidence>
<keyword evidence="3 7" id="KW-0812">Transmembrane</keyword>
<dbReference type="PANTHER" id="PTHR30572:SF4">
    <property type="entry name" value="ABC TRANSPORTER PERMEASE YTRF"/>
    <property type="match status" value="1"/>
</dbReference>
<evidence type="ECO:0000256" key="3">
    <source>
        <dbReference type="ARBA" id="ARBA00022692"/>
    </source>
</evidence>
<dbReference type="RefSeq" id="WP_358357553.1">
    <property type="nucleotide sequence ID" value="NZ_JBEZFP010000069.1"/>
</dbReference>
<feature type="transmembrane region" description="Helical" evidence="7">
    <location>
        <begin position="368"/>
        <end position="389"/>
    </location>
</feature>
<feature type="transmembrane region" description="Helical" evidence="7">
    <location>
        <begin position="445"/>
        <end position="465"/>
    </location>
</feature>
<dbReference type="EMBL" id="JBEZFP010000069">
    <property type="protein sequence ID" value="MEU8136711.1"/>
    <property type="molecule type" value="Genomic_DNA"/>
</dbReference>
<evidence type="ECO:0000256" key="2">
    <source>
        <dbReference type="ARBA" id="ARBA00022475"/>
    </source>
</evidence>
<feature type="transmembrane region" description="Helical" evidence="7">
    <location>
        <begin position="326"/>
        <end position="348"/>
    </location>
</feature>
<evidence type="ECO:0000313" key="9">
    <source>
        <dbReference type="EMBL" id="MEU8136711.1"/>
    </source>
</evidence>
<dbReference type="InterPro" id="IPR003838">
    <property type="entry name" value="ABC3_permease_C"/>
</dbReference>
<dbReference type="Proteomes" id="UP001551482">
    <property type="component" value="Unassembled WGS sequence"/>
</dbReference>
<name>A0ABV3DLT1_9ACTN</name>
<keyword evidence="10" id="KW-1185">Reference proteome</keyword>
<reference evidence="9 10" key="1">
    <citation type="submission" date="2024-06" db="EMBL/GenBank/DDBJ databases">
        <title>The Natural Products Discovery Center: Release of the First 8490 Sequenced Strains for Exploring Actinobacteria Biosynthetic Diversity.</title>
        <authorList>
            <person name="Kalkreuter E."/>
            <person name="Kautsar S.A."/>
            <person name="Yang D."/>
            <person name="Bader C.D."/>
            <person name="Teijaro C.N."/>
            <person name="Fluegel L."/>
            <person name="Davis C.M."/>
            <person name="Simpson J.R."/>
            <person name="Lauterbach L."/>
            <person name="Steele A.D."/>
            <person name="Gui C."/>
            <person name="Meng S."/>
            <person name="Li G."/>
            <person name="Viehrig K."/>
            <person name="Ye F."/>
            <person name="Su P."/>
            <person name="Kiefer A.F."/>
            <person name="Nichols A."/>
            <person name="Cepeda A.J."/>
            <person name="Yan W."/>
            <person name="Fan B."/>
            <person name="Jiang Y."/>
            <person name="Adhikari A."/>
            <person name="Zheng C.-J."/>
            <person name="Schuster L."/>
            <person name="Cowan T.M."/>
            <person name="Smanski M.J."/>
            <person name="Chevrette M.G."/>
            <person name="De Carvalho L.P.S."/>
            <person name="Shen B."/>
        </authorList>
    </citation>
    <scope>NUCLEOTIDE SEQUENCE [LARGE SCALE GENOMIC DNA]</scope>
    <source>
        <strain evidence="9 10">NPDC048946</strain>
    </source>
</reference>
<sequence length="848" mass="86214">MLRLALGTLRTRLAGFTGAFLAVALATVLVTAAGVMLESVLRTDSPVERLRGTDLAVAASDHLARTQQMAKSSDESETDPLRQTSRIPAGLAGQIGAVPGVQAAVADRSVPVGLPGGLGADVHGWSSAQLTPYRLTDGHEPRADGEAVVDTATAAALGLRPGARLDLGTPQGPRTVTVAGIAEGQGAPSVFLSDAQAAGLSTVPSLADFIGVTLDPGADKKQVRAVLRDIVAAAGPQFGDPTRAQPEVKVLSGGSLARLEAPARTSMQEATLPVVSVFAGSAAFAAVFVIAGTFGFSVRQRIREIGLLRAVGATPGQIRRMVSAEALLVATVAALLAVPLGYAFSNVLADLFDSADALPAGFSVVKSWLPGVVGLGSAVLVTQVAALAAAGRAAKVRPTEVFGATAKRRILVPVLRYTLGVAALAGGVALVIVSTNLGGDEGAGASIGIVFTFMVAVALLGLPIARLSVAVIGRLIAPTGDAAGRLARANGAAEPGRVASIAVPIALTIAFSCSILFIGTTVADETISQSKARTTATFVVDGSDRAGIAQSAVDRIRTLPGVQAASGTVETTVMDGSLSDAVEMDARGVGPDTAQVMELGVREGNLSDLRGADTVALGSRHAEAKGKHVGDSIKYWLGDGTPMQARVVAVFDNAFGFGDYLMPRDVAAAHSTVGTFDKVYVTAAPGADKAALAAALEREGHVLDRDAYLDEVSDDANESAWANALILGAIAVFTALGVVNTIVMATRARTRELAVLRLAGTTRGQVMAMLRRELAVAAIVGVGLGTAIAWITLGAFANGVTGSFDPSMPPTIYVPLVAVALVLVFGSGTLSARSALRMDPVDAVGARD</sequence>
<feature type="transmembrane region" description="Helical" evidence="7">
    <location>
        <begin position="774"/>
        <end position="800"/>
    </location>
</feature>
<feature type="transmembrane region" description="Helical" evidence="7">
    <location>
        <begin position="812"/>
        <end position="830"/>
    </location>
</feature>
<protein>
    <submittedName>
        <fullName evidence="9">FtsX-like permease family protein</fullName>
    </submittedName>
</protein>
<feature type="domain" description="ABC3 transporter permease C-terminal" evidence="8">
    <location>
        <begin position="725"/>
        <end position="840"/>
    </location>
</feature>
<dbReference type="Pfam" id="PF02687">
    <property type="entry name" value="FtsX"/>
    <property type="match status" value="2"/>
</dbReference>
<evidence type="ECO:0000256" key="4">
    <source>
        <dbReference type="ARBA" id="ARBA00022989"/>
    </source>
</evidence>
<feature type="transmembrane region" description="Helical" evidence="7">
    <location>
        <begin position="410"/>
        <end position="433"/>
    </location>
</feature>